<reference evidence="8" key="1">
    <citation type="journal article" date="2021" name="Nat. Commun.">
        <title>Genomic analyses provide insights into spinach domestication and the genetic basis of agronomic traits.</title>
        <authorList>
            <person name="Cai X."/>
            <person name="Sun X."/>
            <person name="Xu C."/>
            <person name="Sun H."/>
            <person name="Wang X."/>
            <person name="Ge C."/>
            <person name="Zhang Z."/>
            <person name="Wang Q."/>
            <person name="Fei Z."/>
            <person name="Jiao C."/>
            <person name="Wang Q."/>
        </authorList>
    </citation>
    <scope>NUCLEOTIDE SEQUENCE [LARGE SCALE GENOMIC DNA]</scope>
    <source>
        <strain evidence="8">cv. Varoflay</strain>
    </source>
</reference>
<feature type="domain" description="FFD box profile" evidence="5">
    <location>
        <begin position="506"/>
        <end position="521"/>
    </location>
</feature>
<gene>
    <name evidence="9" type="primary">LOC110786860</name>
</gene>
<dbReference type="AlphaFoldDB" id="A0A9R0IED8"/>
<evidence type="ECO:0000256" key="3">
    <source>
        <dbReference type="SAM" id="MobiDB-lite"/>
    </source>
</evidence>
<sequence length="591" mass="63472">MAAEASRSATGSADSYLGSLISLTSKSEIRYEGVLFNINTDEASIGLRNVRSFGTEGRRKDGQQIPANDKVYEYIVFRGSDIKDLQVKSSPPVQTAPPVPNDPAIIQSHYAAPTASSTVPTASVPAAAGLLSDFNNQMSQPGVPITTYQNSVPMYQPGGNLSPWNPSTPPTSNVSGVSVPTYWQGYYGPSGSQQMQQQSLLRPVQGLSMPPSVQPPSAQQPLQYPTMNSSLPTGASNISASQSMEFPPPLLQPIVSSTLSMQYNVHPDQSPVLSAESSTNRMPSMVPAQVAPVVPQSTKSPLLPPVLSNVLDKSTVGPLIPNQAKPISTTSMPFNSFSESLSAAGRKSTSPALVTPGQFLQPGPTVSQTAQTEQKDVEVVQVSPLVSPPQPSTTSATTAAIVPGSAEAQAPLLPLPSPSNSKINEFPSQTRYVNVNRGGRGGRRGGNEFSRPVANFTEDFDFEAMNEKFKKDEVWGHLGKNKAKADDGLEYQDEYDDDVSEIDSKPVYKKDDFFDTLSCNALDRESRNGRTRFSEQMRLDTETFGNFPRNRGFRGGRGPGGGRSRGGYYGRGYGYGYVGRGRGHNNVYRAI</sequence>
<dbReference type="InterPro" id="IPR047575">
    <property type="entry name" value="Sm"/>
</dbReference>
<dbReference type="PANTHER" id="PTHR13586">
    <property type="entry name" value="SCD6 PROTEIN-RELATED"/>
    <property type="match status" value="1"/>
</dbReference>
<dbReference type="PROSITE" id="PS51536">
    <property type="entry name" value="TFG"/>
    <property type="match status" value="1"/>
</dbReference>
<evidence type="ECO:0000313" key="8">
    <source>
        <dbReference type="Proteomes" id="UP000813463"/>
    </source>
</evidence>
<dbReference type="OrthoDB" id="21539at2759"/>
<dbReference type="InterPro" id="IPR025768">
    <property type="entry name" value="TFG_box"/>
</dbReference>
<dbReference type="PROSITE" id="PS51512">
    <property type="entry name" value="DFDF"/>
    <property type="match status" value="1"/>
</dbReference>
<dbReference type="SMART" id="SM01271">
    <property type="entry name" value="LSM14"/>
    <property type="match status" value="1"/>
</dbReference>
<dbReference type="Pfam" id="PF09532">
    <property type="entry name" value="FDF"/>
    <property type="match status" value="1"/>
</dbReference>
<dbReference type="InterPro" id="IPR025762">
    <property type="entry name" value="DFDF"/>
</dbReference>
<keyword evidence="8" id="KW-1185">Reference proteome</keyword>
<evidence type="ECO:0000259" key="7">
    <source>
        <dbReference type="PROSITE" id="PS52002"/>
    </source>
</evidence>
<dbReference type="InterPro" id="IPR019050">
    <property type="entry name" value="FDF_dom"/>
</dbReference>
<protein>
    <submittedName>
        <fullName evidence="9">Protein decapping 5</fullName>
    </submittedName>
</protein>
<dbReference type="KEGG" id="soe:110786860"/>
<dbReference type="GO" id="GO:0034063">
    <property type="term" value="P:stress granule assembly"/>
    <property type="evidence" value="ECO:0000318"/>
    <property type="project" value="GO_Central"/>
</dbReference>
<dbReference type="PANTHER" id="PTHR13586:SF0">
    <property type="entry name" value="TRAILER HITCH, ISOFORM H"/>
    <property type="match status" value="1"/>
</dbReference>
<dbReference type="PROSITE" id="PS52002">
    <property type="entry name" value="SM"/>
    <property type="match status" value="1"/>
</dbReference>
<dbReference type="RefSeq" id="XP_021847130.1">
    <property type="nucleotide sequence ID" value="XM_021991438.2"/>
</dbReference>
<feature type="domain" description="TFG box profile" evidence="6">
    <location>
        <begin position="528"/>
        <end position="548"/>
    </location>
</feature>
<feature type="region of interest" description="Disordered" evidence="3">
    <location>
        <begin position="544"/>
        <end position="565"/>
    </location>
</feature>
<organism evidence="8 9">
    <name type="scientific">Spinacia oleracea</name>
    <name type="common">Spinach</name>
    <dbReference type="NCBI Taxonomy" id="3562"/>
    <lineage>
        <taxon>Eukaryota</taxon>
        <taxon>Viridiplantae</taxon>
        <taxon>Streptophyta</taxon>
        <taxon>Embryophyta</taxon>
        <taxon>Tracheophyta</taxon>
        <taxon>Spermatophyta</taxon>
        <taxon>Magnoliopsida</taxon>
        <taxon>eudicotyledons</taxon>
        <taxon>Gunneridae</taxon>
        <taxon>Pentapetalae</taxon>
        <taxon>Caryophyllales</taxon>
        <taxon>Chenopodiaceae</taxon>
        <taxon>Chenopodioideae</taxon>
        <taxon>Anserineae</taxon>
        <taxon>Spinacia</taxon>
    </lineage>
</organism>
<proteinExistence type="predicted"/>
<feature type="domain" description="DFDF" evidence="4">
    <location>
        <begin position="448"/>
        <end position="484"/>
    </location>
</feature>
<dbReference type="GO" id="GO:0003729">
    <property type="term" value="F:mRNA binding"/>
    <property type="evidence" value="ECO:0000318"/>
    <property type="project" value="GO_Central"/>
</dbReference>
<name>A0A9R0IED8_SPIOL</name>
<dbReference type="Gene3D" id="2.30.30.100">
    <property type="match status" value="1"/>
</dbReference>
<dbReference type="GeneID" id="110786860"/>
<dbReference type="SUPFAM" id="SSF50182">
    <property type="entry name" value="Sm-like ribonucleoproteins"/>
    <property type="match status" value="1"/>
</dbReference>
<accession>A0A9R0IED8</accession>
<evidence type="ECO:0000259" key="5">
    <source>
        <dbReference type="PROSITE" id="PS51513"/>
    </source>
</evidence>
<dbReference type="InterPro" id="IPR025761">
    <property type="entry name" value="FFD_box"/>
</dbReference>
<evidence type="ECO:0000313" key="9">
    <source>
        <dbReference type="RefSeq" id="XP_021847130.1"/>
    </source>
</evidence>
<evidence type="ECO:0000259" key="4">
    <source>
        <dbReference type="PROSITE" id="PS51512"/>
    </source>
</evidence>
<feature type="short sequence motif" description="FFD box" evidence="1">
    <location>
        <begin position="506"/>
        <end position="521"/>
    </location>
</feature>
<dbReference type="SMART" id="SM01199">
    <property type="entry name" value="FDF"/>
    <property type="match status" value="1"/>
</dbReference>
<dbReference type="CDD" id="cd01736">
    <property type="entry name" value="LSm14_N"/>
    <property type="match status" value="1"/>
</dbReference>
<evidence type="ECO:0000256" key="1">
    <source>
        <dbReference type="PROSITE-ProRule" id="PRU00846"/>
    </source>
</evidence>
<feature type="short sequence motif" description="TFG box" evidence="2">
    <location>
        <begin position="528"/>
        <end position="548"/>
    </location>
</feature>
<dbReference type="InterPro" id="IPR025609">
    <property type="entry name" value="Lsm14-like_N"/>
</dbReference>
<dbReference type="GO" id="GO:0000932">
    <property type="term" value="C:P-body"/>
    <property type="evidence" value="ECO:0000318"/>
    <property type="project" value="GO_Central"/>
</dbReference>
<reference evidence="9" key="2">
    <citation type="submission" date="2025-08" db="UniProtKB">
        <authorList>
            <consortium name="RefSeq"/>
        </authorList>
    </citation>
    <scope>IDENTIFICATION</scope>
    <source>
        <tissue evidence="9">Leaf</tissue>
    </source>
</reference>
<feature type="domain" description="Sm" evidence="7">
    <location>
        <begin position="8"/>
        <end position="91"/>
    </location>
</feature>
<evidence type="ECO:0000256" key="2">
    <source>
        <dbReference type="PROSITE-ProRule" id="PRU00869"/>
    </source>
</evidence>
<dbReference type="PROSITE" id="PS51513">
    <property type="entry name" value="FFD"/>
    <property type="match status" value="1"/>
</dbReference>
<dbReference type="GO" id="GO:0033962">
    <property type="term" value="P:P-body assembly"/>
    <property type="evidence" value="ECO:0000318"/>
    <property type="project" value="GO_Central"/>
</dbReference>
<dbReference type="Pfam" id="PF12701">
    <property type="entry name" value="LSM14"/>
    <property type="match status" value="1"/>
</dbReference>
<dbReference type="InterPro" id="IPR010920">
    <property type="entry name" value="LSM_dom_sf"/>
</dbReference>
<feature type="compositionally biased region" description="Gly residues" evidence="3">
    <location>
        <begin position="553"/>
        <end position="565"/>
    </location>
</feature>
<evidence type="ECO:0000259" key="6">
    <source>
        <dbReference type="PROSITE" id="PS51536"/>
    </source>
</evidence>
<dbReference type="Proteomes" id="UP000813463">
    <property type="component" value="Chromosome 1"/>
</dbReference>